<dbReference type="EMBL" id="SNYF01000007">
    <property type="protein sequence ID" value="TDQ16449.1"/>
    <property type="molecule type" value="Genomic_DNA"/>
</dbReference>
<evidence type="ECO:0000313" key="3">
    <source>
        <dbReference type="EMBL" id="TDQ16449.1"/>
    </source>
</evidence>
<dbReference type="Proteomes" id="UP000294535">
    <property type="component" value="Unassembled WGS sequence"/>
</dbReference>
<accession>A0A4R6T592</accession>
<comment type="caution">
    <text evidence="3">The sequence shown here is derived from an EMBL/GenBank/DDBJ whole genome shotgun (WGS) entry which is preliminary data.</text>
</comment>
<feature type="transmembrane region" description="Helical" evidence="1">
    <location>
        <begin position="34"/>
        <end position="51"/>
    </location>
</feature>
<dbReference type="OrthoDB" id="1522859at2"/>
<keyword evidence="4" id="KW-1185">Reference proteome</keyword>
<organism evidence="3 4">
    <name type="scientific">Algoriphagus boseongensis</name>
    <dbReference type="NCBI Taxonomy" id="1442587"/>
    <lineage>
        <taxon>Bacteria</taxon>
        <taxon>Pseudomonadati</taxon>
        <taxon>Bacteroidota</taxon>
        <taxon>Cytophagia</taxon>
        <taxon>Cytophagales</taxon>
        <taxon>Cyclobacteriaceae</taxon>
        <taxon>Algoriphagus</taxon>
    </lineage>
</organism>
<sequence>MIAYLLKSILCLLVLLLIHRLILQREVLHRFNRFFLLGAVIGSFLIPLVTIEVGQEPVILEITEDLGKWAPDSQEVNFSSLLSNEAKSPINEPKKAFPWVELGFGIYGLISFLFFVRFIRNLNSIYCQIRNHTQVSYKGEVLVLLNRNTSPFSFLKYIFVSKSNFEQGISEAVFLHEKCHVKEKHSWDILLIEALMIPFWFHPGLYMAKQSVRLNHEFIADQLALKASSLSIYQQELLNNLCGNYNPILSSSLNFSLTRKRLKMMTKKSNPNKIKLSFLVLIPILLGVGFVFAEKVKAPINGQMEKEAKVYTLVNTTTFKGHQLKEYLTLYGQFQTKVNANRLFTMPSNTEIEALRKEFDALQASFLKLSLEERKKVQRVSFPYARIEKDGLVTYKKFEDLTEEERATLTGC</sequence>
<proteinExistence type="predicted"/>
<evidence type="ECO:0000313" key="4">
    <source>
        <dbReference type="Proteomes" id="UP000294535"/>
    </source>
</evidence>
<name>A0A4R6T592_9BACT</name>
<dbReference type="PANTHER" id="PTHR34978">
    <property type="entry name" value="POSSIBLE SENSOR-TRANSDUCER PROTEIN BLAR"/>
    <property type="match status" value="1"/>
</dbReference>
<keyword evidence="1" id="KW-1133">Transmembrane helix</keyword>
<feature type="transmembrane region" description="Helical" evidence="1">
    <location>
        <begin position="6"/>
        <end position="22"/>
    </location>
</feature>
<protein>
    <submittedName>
        <fullName evidence="3">Beta-lactamase regulating signal transducer with metallopeptidase domain</fullName>
    </submittedName>
</protein>
<dbReference type="InterPro" id="IPR008756">
    <property type="entry name" value="Peptidase_M56"/>
</dbReference>
<dbReference type="AlphaFoldDB" id="A0A4R6T592"/>
<keyword evidence="1" id="KW-0812">Transmembrane</keyword>
<reference evidence="3 4" key="1">
    <citation type="submission" date="2019-03" db="EMBL/GenBank/DDBJ databases">
        <title>Genomic Encyclopedia of Type Strains, Phase III (KMG-III): the genomes of soil and plant-associated and newly described type strains.</title>
        <authorList>
            <person name="Whitman W."/>
        </authorList>
    </citation>
    <scope>NUCLEOTIDE SEQUENCE [LARGE SCALE GENOMIC DNA]</scope>
    <source>
        <strain evidence="3 4">CECT 8446</strain>
    </source>
</reference>
<keyword evidence="1" id="KW-0472">Membrane</keyword>
<feature type="transmembrane region" description="Helical" evidence="1">
    <location>
        <begin position="274"/>
        <end position="293"/>
    </location>
</feature>
<evidence type="ECO:0000259" key="2">
    <source>
        <dbReference type="Pfam" id="PF05569"/>
    </source>
</evidence>
<dbReference type="Pfam" id="PF05569">
    <property type="entry name" value="Peptidase_M56"/>
    <property type="match status" value="1"/>
</dbReference>
<dbReference type="CDD" id="cd07341">
    <property type="entry name" value="M56_BlaR1_MecR1_like"/>
    <property type="match status" value="1"/>
</dbReference>
<feature type="transmembrane region" description="Helical" evidence="1">
    <location>
        <begin position="96"/>
        <end position="116"/>
    </location>
</feature>
<gene>
    <name evidence="3" type="ORF">DFQ04_2567</name>
</gene>
<dbReference type="InterPro" id="IPR052173">
    <property type="entry name" value="Beta-lactam_resp_regulator"/>
</dbReference>
<dbReference type="PANTHER" id="PTHR34978:SF3">
    <property type="entry name" value="SLR0241 PROTEIN"/>
    <property type="match status" value="1"/>
</dbReference>
<dbReference type="RefSeq" id="WP_133556399.1">
    <property type="nucleotide sequence ID" value="NZ_SNYF01000007.1"/>
</dbReference>
<feature type="domain" description="Peptidase M56" evidence="2">
    <location>
        <begin position="170"/>
        <end position="264"/>
    </location>
</feature>
<evidence type="ECO:0000256" key="1">
    <source>
        <dbReference type="SAM" id="Phobius"/>
    </source>
</evidence>